<evidence type="ECO:0000259" key="5">
    <source>
        <dbReference type="Pfam" id="PF13458"/>
    </source>
</evidence>
<organism evidence="6 7">
    <name type="scientific">Sinisalibacter lacisalsi</name>
    <dbReference type="NCBI Taxonomy" id="1526570"/>
    <lineage>
        <taxon>Bacteria</taxon>
        <taxon>Pseudomonadati</taxon>
        <taxon>Pseudomonadota</taxon>
        <taxon>Alphaproteobacteria</taxon>
        <taxon>Rhodobacterales</taxon>
        <taxon>Roseobacteraceae</taxon>
        <taxon>Sinisalibacter</taxon>
    </lineage>
</organism>
<keyword evidence="3" id="KW-0813">Transport</keyword>
<evidence type="ECO:0000256" key="2">
    <source>
        <dbReference type="ARBA" id="ARBA00022729"/>
    </source>
</evidence>
<dbReference type="Pfam" id="PF13458">
    <property type="entry name" value="Peripla_BP_6"/>
    <property type="match status" value="1"/>
</dbReference>
<accession>A0ABQ1QUU9</accession>
<keyword evidence="7" id="KW-1185">Reference proteome</keyword>
<comment type="similarity">
    <text evidence="1">Belongs to the leucine-binding protein family.</text>
</comment>
<keyword evidence="3" id="KW-0029">Amino-acid transport</keyword>
<name>A0ABQ1QUU9_9RHOB</name>
<reference evidence="7" key="1">
    <citation type="journal article" date="2019" name="Int. J. Syst. Evol. Microbiol.">
        <title>The Global Catalogue of Microorganisms (GCM) 10K type strain sequencing project: providing services to taxonomists for standard genome sequencing and annotation.</title>
        <authorList>
            <consortium name="The Broad Institute Genomics Platform"/>
            <consortium name="The Broad Institute Genome Sequencing Center for Infectious Disease"/>
            <person name="Wu L."/>
            <person name="Ma J."/>
        </authorList>
    </citation>
    <scope>NUCLEOTIDE SEQUENCE [LARGE SCALE GENOMIC DNA]</scope>
    <source>
        <strain evidence="7">CGMCC 1.12922</strain>
    </source>
</reference>
<dbReference type="InterPro" id="IPR051010">
    <property type="entry name" value="BCAA_transport"/>
</dbReference>
<comment type="caution">
    <text evidence="6">The sequence shown here is derived from an EMBL/GenBank/DDBJ whole genome shotgun (WGS) entry which is preliminary data.</text>
</comment>
<feature type="signal peptide" evidence="4">
    <location>
        <begin position="1"/>
        <end position="25"/>
    </location>
</feature>
<proteinExistence type="inferred from homology"/>
<evidence type="ECO:0000313" key="6">
    <source>
        <dbReference type="EMBL" id="GGD44983.1"/>
    </source>
</evidence>
<dbReference type="RefSeq" id="WP_188529440.1">
    <property type="nucleotide sequence ID" value="NZ_BMGI01000005.1"/>
</dbReference>
<sequence>MFAFLSAARKLSGKIIAVLSLGFLAACGDGLTTSGPRIDTARPVPVALLVPAGGGNAADDAMARSLENAARLAMAELQGVTIDLRVYNTAGNATQAGAVARQAVNDGAKVILGPVYAANAAAAGSAAGGVNVLSFSNNPGIAGGNVFVLGNTFQNTANRLVRYAAASGKGRIMIVNGDNAAENLGAQAIARAIAATPGSEQAGALSFEVSQTGVINAVRDISDTAKSSGADAIFLTSGTDGALPFLAQLLPENGLPPSAIQYVGLQRWDIPASARTLPGLQDGWFALPDPDLQAQFQSRYLAAYGSQPHAIAGLAYDGIAAIGALARAGNADALTGGALTQAQGFVGVNGVFRLRGDGTTERGLAIAQIQNKEIVVIDPAPRSFAGAGS</sequence>
<dbReference type="Gene3D" id="3.40.50.2300">
    <property type="match status" value="2"/>
</dbReference>
<dbReference type="PANTHER" id="PTHR30483">
    <property type="entry name" value="LEUCINE-SPECIFIC-BINDING PROTEIN"/>
    <property type="match status" value="1"/>
</dbReference>
<evidence type="ECO:0000256" key="3">
    <source>
        <dbReference type="ARBA" id="ARBA00022970"/>
    </source>
</evidence>
<keyword evidence="2 4" id="KW-0732">Signal</keyword>
<dbReference type="EMBL" id="BMGI01000005">
    <property type="protein sequence ID" value="GGD44983.1"/>
    <property type="molecule type" value="Genomic_DNA"/>
</dbReference>
<dbReference type="SUPFAM" id="SSF53822">
    <property type="entry name" value="Periplasmic binding protein-like I"/>
    <property type="match status" value="1"/>
</dbReference>
<evidence type="ECO:0000256" key="1">
    <source>
        <dbReference type="ARBA" id="ARBA00010062"/>
    </source>
</evidence>
<evidence type="ECO:0000313" key="7">
    <source>
        <dbReference type="Proteomes" id="UP000617355"/>
    </source>
</evidence>
<gene>
    <name evidence="6" type="ORF">GCM10011358_30920</name>
</gene>
<dbReference type="Proteomes" id="UP000617355">
    <property type="component" value="Unassembled WGS sequence"/>
</dbReference>
<dbReference type="InterPro" id="IPR028081">
    <property type="entry name" value="Leu-bd"/>
</dbReference>
<dbReference type="InterPro" id="IPR028082">
    <property type="entry name" value="Peripla_BP_I"/>
</dbReference>
<evidence type="ECO:0000256" key="4">
    <source>
        <dbReference type="SAM" id="SignalP"/>
    </source>
</evidence>
<dbReference type="CDD" id="cd06339">
    <property type="entry name" value="PBP1_YraM_LppC_lipoprotein-like"/>
    <property type="match status" value="1"/>
</dbReference>
<protein>
    <submittedName>
        <fullName evidence="6">Penicillin-binding protein activator</fullName>
    </submittedName>
</protein>
<dbReference type="PANTHER" id="PTHR30483:SF6">
    <property type="entry name" value="PERIPLASMIC BINDING PROTEIN OF ABC TRANSPORTER FOR NATURAL AMINO ACIDS"/>
    <property type="match status" value="1"/>
</dbReference>
<feature type="chain" id="PRO_5045241263" evidence="4">
    <location>
        <begin position="26"/>
        <end position="389"/>
    </location>
</feature>
<feature type="domain" description="Leucine-binding protein" evidence="5">
    <location>
        <begin position="43"/>
        <end position="371"/>
    </location>
</feature>